<evidence type="ECO:0000313" key="8">
    <source>
        <dbReference type="Proteomes" id="UP000001357"/>
    </source>
</evidence>
<dbReference type="InterPro" id="IPR032675">
    <property type="entry name" value="LRR_dom_sf"/>
</dbReference>
<feature type="compositionally biased region" description="Basic and acidic residues" evidence="6">
    <location>
        <begin position="240"/>
        <end position="249"/>
    </location>
</feature>
<proteinExistence type="predicted"/>
<dbReference type="InterPro" id="IPR001611">
    <property type="entry name" value="Leu-rich_rpt"/>
</dbReference>
<dbReference type="EMBL" id="CH991548">
    <property type="protein sequence ID" value="EDQ90259.1"/>
    <property type="molecule type" value="Genomic_DNA"/>
</dbReference>
<dbReference type="RefSeq" id="XP_001745026.1">
    <property type="nucleotide sequence ID" value="XM_001744974.1"/>
</dbReference>
<name>A9UWR3_MONBE</name>
<dbReference type="PANTHER" id="PTHR45973">
    <property type="entry name" value="PROTEIN PHOSPHATASE 1 REGULATORY SUBUNIT SDS22-RELATED"/>
    <property type="match status" value="1"/>
</dbReference>
<gene>
    <name evidence="7" type="ORF">MONBRDRAFT_7367</name>
</gene>
<evidence type="ECO:0000256" key="3">
    <source>
        <dbReference type="ARBA" id="ARBA00022737"/>
    </source>
</evidence>
<dbReference type="PROSITE" id="PS51450">
    <property type="entry name" value="LRR"/>
    <property type="match status" value="1"/>
</dbReference>
<evidence type="ECO:0000256" key="6">
    <source>
        <dbReference type="SAM" id="MobiDB-lite"/>
    </source>
</evidence>
<keyword evidence="4" id="KW-0969">Cilium</keyword>
<keyword evidence="5" id="KW-0966">Cell projection</keyword>
<dbReference type="STRING" id="81824.A9UWR3"/>
<feature type="region of interest" description="Disordered" evidence="6">
    <location>
        <begin position="44"/>
        <end position="67"/>
    </location>
</feature>
<organism evidence="7 8">
    <name type="scientific">Monosiga brevicollis</name>
    <name type="common">Choanoflagellate</name>
    <dbReference type="NCBI Taxonomy" id="81824"/>
    <lineage>
        <taxon>Eukaryota</taxon>
        <taxon>Choanoflagellata</taxon>
        <taxon>Craspedida</taxon>
        <taxon>Salpingoecidae</taxon>
        <taxon>Monosiga</taxon>
    </lineage>
</organism>
<dbReference type="InParanoid" id="A9UWR3"/>
<dbReference type="InterPro" id="IPR050576">
    <property type="entry name" value="Cilia_flagella_integrity"/>
</dbReference>
<feature type="region of interest" description="Disordered" evidence="6">
    <location>
        <begin position="226"/>
        <end position="257"/>
    </location>
</feature>
<comment type="subcellular location">
    <subcellularLocation>
        <location evidence="1">Cell projection</location>
        <location evidence="1">Cilium</location>
    </subcellularLocation>
</comment>
<dbReference type="PANTHER" id="PTHR45973:SF9">
    <property type="entry name" value="LEUCINE-RICH REPEAT-CONTAINING PROTEIN 46"/>
    <property type="match status" value="1"/>
</dbReference>
<protein>
    <submittedName>
        <fullName evidence="7">Uncharacterized protein</fullName>
    </submittedName>
</protein>
<dbReference type="Gene3D" id="3.80.10.10">
    <property type="entry name" value="Ribonuclease Inhibitor"/>
    <property type="match status" value="1"/>
</dbReference>
<reference evidence="7 8" key="1">
    <citation type="journal article" date="2008" name="Nature">
        <title>The genome of the choanoflagellate Monosiga brevicollis and the origin of metazoans.</title>
        <authorList>
            <consortium name="JGI Sequencing"/>
            <person name="King N."/>
            <person name="Westbrook M.J."/>
            <person name="Young S.L."/>
            <person name="Kuo A."/>
            <person name="Abedin M."/>
            <person name="Chapman J."/>
            <person name="Fairclough S."/>
            <person name="Hellsten U."/>
            <person name="Isogai Y."/>
            <person name="Letunic I."/>
            <person name="Marr M."/>
            <person name="Pincus D."/>
            <person name="Putnam N."/>
            <person name="Rokas A."/>
            <person name="Wright K.J."/>
            <person name="Zuzow R."/>
            <person name="Dirks W."/>
            <person name="Good M."/>
            <person name="Goodstein D."/>
            <person name="Lemons D."/>
            <person name="Li W."/>
            <person name="Lyons J.B."/>
            <person name="Morris A."/>
            <person name="Nichols S."/>
            <person name="Richter D.J."/>
            <person name="Salamov A."/>
            <person name="Bork P."/>
            <person name="Lim W.A."/>
            <person name="Manning G."/>
            <person name="Miller W.T."/>
            <person name="McGinnis W."/>
            <person name="Shapiro H."/>
            <person name="Tjian R."/>
            <person name="Grigoriev I.V."/>
            <person name="Rokhsar D."/>
        </authorList>
    </citation>
    <scope>NUCLEOTIDE SEQUENCE [LARGE SCALE GENOMIC DNA]</scope>
    <source>
        <strain evidence="8">MX1 / ATCC 50154</strain>
    </source>
</reference>
<keyword evidence="3" id="KW-0677">Repeat</keyword>
<evidence type="ECO:0000256" key="4">
    <source>
        <dbReference type="ARBA" id="ARBA00023069"/>
    </source>
</evidence>
<dbReference type="GeneID" id="5890393"/>
<evidence type="ECO:0000256" key="5">
    <source>
        <dbReference type="ARBA" id="ARBA00023273"/>
    </source>
</evidence>
<keyword evidence="2" id="KW-0433">Leucine-rich repeat</keyword>
<evidence type="ECO:0000256" key="1">
    <source>
        <dbReference type="ARBA" id="ARBA00004138"/>
    </source>
</evidence>
<dbReference type="KEGG" id="mbr:MONBRDRAFT_7367"/>
<dbReference type="SUPFAM" id="SSF52058">
    <property type="entry name" value="L domain-like"/>
    <property type="match status" value="1"/>
</dbReference>
<sequence>MAEDMDPVERWLRTLRLAGDPLSCATQEEANRRHRRIAARLDKTQRELRKSRRMGAGAGVDDDAEAQSVTTDVLSALPGDEQDGLSSISDQTSSIVAACQNQPLTRLDVFAMLRHLCLAETGLNAVPSSVAELVALEQLDLTGNRITTVAGDQLPSNLQILHLGANKIDSVAGLAHNGPPNLRHLGLAANPHLRRLPPLDADPNQEDDMAPSRHFLLVTRVPEDWTRLADPGTPAPPSGRPDRPNDKRDKSKAKPASAVALRVAEARQSALDEALGQWNVGIFGQGKPLHSGLQTWASLSAADPVVQHTLVPSSLKSLQTWLQDGAAVWILQATVTYSAAEDESQTVQAVRG</sequence>
<evidence type="ECO:0000256" key="2">
    <source>
        <dbReference type="ARBA" id="ARBA00022614"/>
    </source>
</evidence>
<dbReference type="Proteomes" id="UP000001357">
    <property type="component" value="Unassembled WGS sequence"/>
</dbReference>
<keyword evidence="8" id="KW-1185">Reference proteome</keyword>
<accession>A9UWR3</accession>
<dbReference type="AlphaFoldDB" id="A9UWR3"/>
<evidence type="ECO:0000313" key="7">
    <source>
        <dbReference type="EMBL" id="EDQ90259.1"/>
    </source>
</evidence>